<name>A0A9N8YZL1_9GLOM</name>
<dbReference type="EMBL" id="CAJVPJ010000016">
    <property type="protein sequence ID" value="CAG8456296.1"/>
    <property type="molecule type" value="Genomic_DNA"/>
</dbReference>
<accession>A0A9N8YZL1</accession>
<keyword evidence="3" id="KW-1185">Reference proteome</keyword>
<protein>
    <submittedName>
        <fullName evidence="2">1430_t:CDS:1</fullName>
    </submittedName>
</protein>
<dbReference type="AlphaFoldDB" id="A0A9N8YZL1"/>
<organism evidence="2 3">
    <name type="scientific">Paraglomus occultum</name>
    <dbReference type="NCBI Taxonomy" id="144539"/>
    <lineage>
        <taxon>Eukaryota</taxon>
        <taxon>Fungi</taxon>
        <taxon>Fungi incertae sedis</taxon>
        <taxon>Mucoromycota</taxon>
        <taxon>Glomeromycotina</taxon>
        <taxon>Glomeromycetes</taxon>
        <taxon>Paraglomerales</taxon>
        <taxon>Paraglomeraceae</taxon>
        <taxon>Paraglomus</taxon>
    </lineage>
</organism>
<dbReference type="Proteomes" id="UP000789572">
    <property type="component" value="Unassembled WGS sequence"/>
</dbReference>
<reference evidence="2" key="1">
    <citation type="submission" date="2021-06" db="EMBL/GenBank/DDBJ databases">
        <authorList>
            <person name="Kallberg Y."/>
            <person name="Tangrot J."/>
            <person name="Rosling A."/>
        </authorList>
    </citation>
    <scope>NUCLEOTIDE SEQUENCE</scope>
    <source>
        <strain evidence="2">IA702</strain>
    </source>
</reference>
<gene>
    <name evidence="2" type="ORF">POCULU_LOCUS316</name>
</gene>
<keyword evidence="1" id="KW-0175">Coiled coil</keyword>
<proteinExistence type="predicted"/>
<sequence length="142" mass="16542">MRRKRVLEESKKTLEDEQTQKDQLLGLIYTLDAFGLKFDEYIGEIAEENSPSVLNKLGEKWTEYLRQQEISNEEMPAGKRKKDLLAAIEKRKSAIEKGELAKTKTEAEKIAEARNEADGLKKRIRNFQEELKRRNITSEENN</sequence>
<feature type="coiled-coil region" evidence="1">
    <location>
        <begin position="103"/>
        <end position="137"/>
    </location>
</feature>
<evidence type="ECO:0000313" key="2">
    <source>
        <dbReference type="EMBL" id="CAG8456296.1"/>
    </source>
</evidence>
<evidence type="ECO:0000256" key="1">
    <source>
        <dbReference type="SAM" id="Coils"/>
    </source>
</evidence>
<comment type="caution">
    <text evidence="2">The sequence shown here is derived from an EMBL/GenBank/DDBJ whole genome shotgun (WGS) entry which is preliminary data.</text>
</comment>
<evidence type="ECO:0000313" key="3">
    <source>
        <dbReference type="Proteomes" id="UP000789572"/>
    </source>
</evidence>